<gene>
    <name evidence="9" type="ORF">DHV72_16535</name>
</gene>
<proteinExistence type="inferred from homology"/>
<dbReference type="PIRSF" id="PIRSF000137">
    <property type="entry name" value="Alcohol_oxidase"/>
    <property type="match status" value="1"/>
</dbReference>
<accession>A0A9C7V8K1</accession>
<dbReference type="InterPro" id="IPR012132">
    <property type="entry name" value="GMC_OxRdtase"/>
</dbReference>
<dbReference type="InterPro" id="IPR000172">
    <property type="entry name" value="GMC_OxRdtase_N"/>
</dbReference>
<evidence type="ECO:0000256" key="2">
    <source>
        <dbReference type="ARBA" id="ARBA00010790"/>
    </source>
</evidence>
<reference evidence="9 10" key="1">
    <citation type="journal article" date="2018" name="Nat. Biotechnol.">
        <title>A standardized bacterial taxonomy based on genome phylogeny substantially revises the tree of life.</title>
        <authorList>
            <person name="Parks D.H."/>
            <person name="Chuvochina M."/>
            <person name="Waite D.W."/>
            <person name="Rinke C."/>
            <person name="Skarshewski A."/>
            <person name="Chaumeil P.A."/>
            <person name="Hugenholtz P."/>
        </authorList>
    </citation>
    <scope>NUCLEOTIDE SEQUENCE [LARGE SCALE GENOMIC DNA]</scope>
    <source>
        <strain evidence="9">UBA11264</strain>
    </source>
</reference>
<comment type="similarity">
    <text evidence="2 6">Belongs to the GMC oxidoreductase family.</text>
</comment>
<dbReference type="SUPFAM" id="SSF54373">
    <property type="entry name" value="FAD-linked reductases, C-terminal domain"/>
    <property type="match status" value="1"/>
</dbReference>
<dbReference type="EMBL" id="DPSM01000022">
    <property type="protein sequence ID" value="HCK01605.1"/>
    <property type="molecule type" value="Genomic_DNA"/>
</dbReference>
<dbReference type="AlphaFoldDB" id="A0A9C7V8K1"/>
<dbReference type="Pfam" id="PF00732">
    <property type="entry name" value="GMC_oxred_N"/>
    <property type="match status" value="1"/>
</dbReference>
<dbReference type="GO" id="GO:0016614">
    <property type="term" value="F:oxidoreductase activity, acting on CH-OH group of donors"/>
    <property type="evidence" value="ECO:0007669"/>
    <property type="project" value="InterPro"/>
</dbReference>
<dbReference type="PROSITE" id="PS00624">
    <property type="entry name" value="GMC_OXRED_2"/>
    <property type="match status" value="1"/>
</dbReference>
<dbReference type="InterPro" id="IPR036188">
    <property type="entry name" value="FAD/NAD-bd_sf"/>
</dbReference>
<evidence type="ECO:0000313" key="9">
    <source>
        <dbReference type="EMBL" id="HCK01605.1"/>
    </source>
</evidence>
<dbReference type="PROSITE" id="PS00623">
    <property type="entry name" value="GMC_OXRED_1"/>
    <property type="match status" value="1"/>
</dbReference>
<evidence type="ECO:0000259" key="7">
    <source>
        <dbReference type="PROSITE" id="PS00623"/>
    </source>
</evidence>
<feature type="binding site" evidence="5">
    <location>
        <position position="265"/>
    </location>
    <ligand>
        <name>FAD</name>
        <dbReference type="ChEBI" id="CHEBI:57692"/>
    </ligand>
</feature>
<organism evidence="9 10">
    <name type="scientific">Serratia grimesii</name>
    <dbReference type="NCBI Taxonomy" id="82995"/>
    <lineage>
        <taxon>Bacteria</taxon>
        <taxon>Pseudomonadati</taxon>
        <taxon>Pseudomonadota</taxon>
        <taxon>Gammaproteobacteria</taxon>
        <taxon>Enterobacterales</taxon>
        <taxon>Yersiniaceae</taxon>
        <taxon>Serratia</taxon>
    </lineage>
</organism>
<dbReference type="InterPro" id="IPR006311">
    <property type="entry name" value="TAT_signal"/>
</dbReference>
<evidence type="ECO:0000259" key="8">
    <source>
        <dbReference type="PROSITE" id="PS00624"/>
    </source>
</evidence>
<evidence type="ECO:0000313" key="10">
    <source>
        <dbReference type="Proteomes" id="UP000262210"/>
    </source>
</evidence>
<protein>
    <submittedName>
        <fullName evidence="9">Choline dehydrogenase</fullName>
    </submittedName>
</protein>
<evidence type="ECO:0000256" key="1">
    <source>
        <dbReference type="ARBA" id="ARBA00001974"/>
    </source>
</evidence>
<dbReference type="GO" id="GO:0050660">
    <property type="term" value="F:flavin adenine dinucleotide binding"/>
    <property type="evidence" value="ECO:0007669"/>
    <property type="project" value="InterPro"/>
</dbReference>
<feature type="domain" description="Glucose-methanol-choline oxidoreductase N-terminal" evidence="8">
    <location>
        <begin position="300"/>
        <end position="314"/>
    </location>
</feature>
<evidence type="ECO:0000256" key="4">
    <source>
        <dbReference type="ARBA" id="ARBA00022827"/>
    </source>
</evidence>
<dbReference type="SUPFAM" id="SSF51905">
    <property type="entry name" value="FAD/NAD(P)-binding domain"/>
    <property type="match status" value="1"/>
</dbReference>
<dbReference type="PANTHER" id="PTHR11552:SF147">
    <property type="entry name" value="CHOLINE DEHYDROGENASE, MITOCHONDRIAL"/>
    <property type="match status" value="1"/>
</dbReference>
<dbReference type="Gene3D" id="3.30.560.10">
    <property type="entry name" value="Glucose Oxidase, domain 3"/>
    <property type="match status" value="1"/>
</dbReference>
<sequence length="552" mass="60118">MKPDNKLTNSGRRRFITASLAMSAAAALPFPGHTRQLASRATTSSNDDHKYDFIIIGAGSAGSVVTRRLVDAGLKVLLLEAGPRDDMPAIHNPPQAMELWHSAVDWGFSTQPQLYAGKQDIYWPRGKTLGGSSAINGMMYVRGLPSDYDNWAALGATGWSWQDVLPYFRKAEHCNIAGLSSMHGTDGLLQVSSPAMTPLAHAFVEAGQQAGLRRVQDYNDGQDSSGISFPQYTMTPDGKRASAWVCYGDAISQASNLSVLTGARVLKLLNQRDRITGVHFVHRGTDYRIEARHEVLLCAGSLMSPSILLHSGIGPADQLEKMGITPLVNLPGVGENLHDHLVCPMVWSSPQPVPVGLASGIEAQIFHKSAPQLSAPDTQSLMFTMPFLPNVNQGYTVTPGLVRPKSRGRLWLNSLDPLQPPLMDPRVFSEGEDLEIMTDKALLLRDVMHQAALRPWRGKEMGMDGVNNRHQMRDYISRKTGSYHHQVGTARIGTDNMAVVDPQLRVHGLSGLRVIDASVMPVIPTGNTNAPSIMIGEKAADMILSRHQIKAI</sequence>
<dbReference type="Pfam" id="PF05199">
    <property type="entry name" value="GMC_oxred_C"/>
    <property type="match status" value="1"/>
</dbReference>
<feature type="binding site" evidence="5">
    <location>
        <position position="483"/>
    </location>
    <ligand>
        <name>substrate</name>
    </ligand>
</feature>
<dbReference type="PROSITE" id="PS51318">
    <property type="entry name" value="TAT"/>
    <property type="match status" value="1"/>
</dbReference>
<comment type="cofactor">
    <cofactor evidence="1 5">
        <name>FAD</name>
        <dbReference type="ChEBI" id="CHEBI:57692"/>
    </cofactor>
</comment>
<keyword evidence="4 5" id="KW-0274">FAD</keyword>
<dbReference type="Proteomes" id="UP000262210">
    <property type="component" value="Unassembled WGS sequence"/>
</dbReference>
<comment type="caution">
    <text evidence="9">The sequence shown here is derived from an EMBL/GenBank/DDBJ whole genome shotgun (WGS) entry which is preliminary data.</text>
</comment>
<evidence type="ECO:0000256" key="5">
    <source>
        <dbReference type="PIRSR" id="PIRSR000137-2"/>
    </source>
</evidence>
<dbReference type="Gene3D" id="3.50.50.60">
    <property type="entry name" value="FAD/NAD(P)-binding domain"/>
    <property type="match status" value="1"/>
</dbReference>
<evidence type="ECO:0000256" key="6">
    <source>
        <dbReference type="RuleBase" id="RU003968"/>
    </source>
</evidence>
<dbReference type="InterPro" id="IPR007867">
    <property type="entry name" value="GMC_OxRtase_C"/>
</dbReference>
<dbReference type="PANTHER" id="PTHR11552">
    <property type="entry name" value="GLUCOSE-METHANOL-CHOLINE GMC OXIDOREDUCTASE"/>
    <property type="match status" value="1"/>
</dbReference>
<feature type="domain" description="Glucose-methanol-choline oxidoreductase N-terminal" evidence="7">
    <location>
        <begin position="126"/>
        <end position="149"/>
    </location>
</feature>
<evidence type="ECO:0000256" key="3">
    <source>
        <dbReference type="ARBA" id="ARBA00022630"/>
    </source>
</evidence>
<keyword evidence="3 6" id="KW-0285">Flavoprotein</keyword>
<name>A0A9C7V8K1_9GAMM</name>